<dbReference type="EMBL" id="AP013060">
    <property type="protein sequence ID" value="BAN26825.1"/>
    <property type="molecule type" value="Genomic_DNA"/>
</dbReference>
<gene>
    <name evidence="1" type="ORF">BRPE64_CCDS07420</name>
</gene>
<dbReference type="Proteomes" id="UP000013966">
    <property type="component" value="Chromosome 3"/>
</dbReference>
<dbReference type="KEGG" id="buo:BRPE64_CCDS07420"/>
<organism evidence="1 2">
    <name type="scientific">Caballeronia insecticola</name>
    <dbReference type="NCBI Taxonomy" id="758793"/>
    <lineage>
        <taxon>Bacteria</taxon>
        <taxon>Pseudomonadati</taxon>
        <taxon>Pseudomonadota</taxon>
        <taxon>Betaproteobacteria</taxon>
        <taxon>Burkholderiales</taxon>
        <taxon>Burkholderiaceae</taxon>
        <taxon>Caballeronia</taxon>
    </lineage>
</organism>
<evidence type="ECO:0000313" key="1">
    <source>
        <dbReference type="EMBL" id="BAN26825.1"/>
    </source>
</evidence>
<proteinExistence type="predicted"/>
<accession>R4WZ05</accession>
<dbReference type="AlphaFoldDB" id="R4WZ05"/>
<name>R4WZ05_9BURK</name>
<protein>
    <submittedName>
        <fullName evidence="1">Uncharacterized protein</fullName>
    </submittedName>
</protein>
<reference evidence="1 2" key="1">
    <citation type="journal article" date="2013" name="Genome Announc.">
        <title>Complete Genome Sequence of Burkholderia sp. Strain RPE64, Bacterial Symbiont of the Bean Bug Riptortus pedestris.</title>
        <authorList>
            <person name="Shibata T.F."/>
            <person name="Maeda T."/>
            <person name="Nikoh N."/>
            <person name="Yamaguchi K."/>
            <person name="Oshima K."/>
            <person name="Hattori M."/>
            <person name="Nishiyama T."/>
            <person name="Hasebe M."/>
            <person name="Fukatsu T."/>
            <person name="Kikuchi Y."/>
            <person name="Shigenobu S."/>
        </authorList>
    </citation>
    <scope>NUCLEOTIDE SEQUENCE [LARGE SCALE GENOMIC DNA]</scope>
</reference>
<dbReference type="STRING" id="758793.BRPE64_CCDS07420"/>
<evidence type="ECO:0000313" key="2">
    <source>
        <dbReference type="Proteomes" id="UP000013966"/>
    </source>
</evidence>
<keyword evidence="2" id="KW-1185">Reference proteome</keyword>
<dbReference type="HOGENOM" id="CLU_2987782_0_0_4"/>
<reference evidence="1 2" key="2">
    <citation type="journal article" date="2018" name="Int. J. Syst. Evol. Microbiol.">
        <title>Burkholderia insecticola sp. nov., a gut symbiotic bacterium of the bean bug Riptortus pedestris.</title>
        <authorList>
            <person name="Takeshita K."/>
            <person name="Tamaki H."/>
            <person name="Ohbayashi T."/>
            <person name="Meng X.-Y."/>
            <person name="Sone T."/>
            <person name="Mitani Y."/>
            <person name="Peeters C."/>
            <person name="Kikuchi Y."/>
            <person name="Vandamme P."/>
        </authorList>
    </citation>
    <scope>NUCLEOTIDE SEQUENCE [LARGE SCALE GENOMIC DNA]</scope>
    <source>
        <strain evidence="1">RPE64</strain>
    </source>
</reference>
<sequence>MHGPSGSPKRWIGAGRTRNKRGAATLNAGVLRRMSKRPFIERNAHWHRSCNEHFSHE</sequence>